<evidence type="ECO:0000256" key="4">
    <source>
        <dbReference type="ARBA" id="ARBA00022729"/>
    </source>
</evidence>
<keyword evidence="8" id="KW-0675">Receptor</keyword>
<evidence type="ECO:0000313" key="15">
    <source>
        <dbReference type="EMBL" id="KAI1883757.1"/>
    </source>
</evidence>
<evidence type="ECO:0000259" key="14">
    <source>
        <dbReference type="PROSITE" id="PS50835"/>
    </source>
</evidence>
<dbReference type="GO" id="GO:0042102">
    <property type="term" value="P:positive regulation of T cell proliferation"/>
    <property type="evidence" value="ECO:0007669"/>
    <property type="project" value="TreeGrafter"/>
</dbReference>
<gene>
    <name evidence="15" type="ORF">AGOR_G00234830</name>
</gene>
<dbReference type="InterPro" id="IPR051713">
    <property type="entry name" value="T-cell_Activation_Regulation"/>
</dbReference>
<proteinExistence type="predicted"/>
<dbReference type="Proteomes" id="UP000829720">
    <property type="component" value="Unassembled WGS sequence"/>
</dbReference>
<keyword evidence="3 12" id="KW-0812">Transmembrane</keyword>
<evidence type="ECO:0000313" key="16">
    <source>
        <dbReference type="Proteomes" id="UP000829720"/>
    </source>
</evidence>
<evidence type="ECO:0000256" key="13">
    <source>
        <dbReference type="SAM" id="SignalP"/>
    </source>
</evidence>
<keyword evidence="5 12" id="KW-1133">Transmembrane helix</keyword>
<dbReference type="InterPro" id="IPR007110">
    <property type="entry name" value="Ig-like_dom"/>
</dbReference>
<evidence type="ECO:0000256" key="2">
    <source>
        <dbReference type="ARBA" id="ARBA00022475"/>
    </source>
</evidence>
<sequence length="306" mass="33807">MKLVIFMVVILHQTCMSQTAVIVVIQKPNVTGPYQGEVSLHCNYIFENITTEGIRLSWWKNDSGKPKVMCNFGQKQKMEEDLVCNGSKCSCLGTNFGITLVLKNLALKDAGLYICEVWSEGSAERAQGSVNLSVAAKPSVQTFTSKEDNSFIFQASGWFPKPSIRWTDEKNQDWTHSAVTKITEGKDGLYNIETVLHTTRTLHRAKLHLSYINPNTGEEQTDVLQRDRVTVKNFNVWIIVGSSTGIVVGAFIAIAARKCQHKISSGGAHKGYDPLEGADESFSGSTPPRLPRSSSYESLDGIRPAM</sequence>
<protein>
    <recommendedName>
        <fullName evidence="14">Ig-like domain-containing protein</fullName>
    </recommendedName>
</protein>
<dbReference type="EMBL" id="JAERUA010000023">
    <property type="protein sequence ID" value="KAI1883757.1"/>
    <property type="molecule type" value="Genomic_DNA"/>
</dbReference>
<keyword evidence="9" id="KW-0325">Glycoprotein</keyword>
<dbReference type="SUPFAM" id="SSF48726">
    <property type="entry name" value="Immunoglobulin"/>
    <property type="match status" value="2"/>
</dbReference>
<organism evidence="15 16">
    <name type="scientific">Albula goreensis</name>
    <dbReference type="NCBI Taxonomy" id="1534307"/>
    <lineage>
        <taxon>Eukaryota</taxon>
        <taxon>Metazoa</taxon>
        <taxon>Chordata</taxon>
        <taxon>Craniata</taxon>
        <taxon>Vertebrata</taxon>
        <taxon>Euteleostomi</taxon>
        <taxon>Actinopterygii</taxon>
        <taxon>Neopterygii</taxon>
        <taxon>Teleostei</taxon>
        <taxon>Albuliformes</taxon>
        <taxon>Albulidae</taxon>
        <taxon>Albula</taxon>
    </lineage>
</organism>
<dbReference type="OrthoDB" id="7225082at2759"/>
<dbReference type="PANTHER" id="PTHR25466:SF9">
    <property type="entry name" value="FIBRONECTIN TYPE-III DOMAIN-CONTAINING PROTEIN"/>
    <property type="match status" value="1"/>
</dbReference>
<feature type="chain" id="PRO_5035725292" description="Ig-like domain-containing protein" evidence="13">
    <location>
        <begin position="18"/>
        <end position="306"/>
    </location>
</feature>
<evidence type="ECO:0000256" key="11">
    <source>
        <dbReference type="SAM" id="MobiDB-lite"/>
    </source>
</evidence>
<evidence type="ECO:0000256" key="8">
    <source>
        <dbReference type="ARBA" id="ARBA00023170"/>
    </source>
</evidence>
<evidence type="ECO:0000256" key="9">
    <source>
        <dbReference type="ARBA" id="ARBA00023180"/>
    </source>
</evidence>
<dbReference type="GO" id="GO:0009897">
    <property type="term" value="C:external side of plasma membrane"/>
    <property type="evidence" value="ECO:0007669"/>
    <property type="project" value="TreeGrafter"/>
</dbReference>
<evidence type="ECO:0000256" key="5">
    <source>
        <dbReference type="ARBA" id="ARBA00022989"/>
    </source>
</evidence>
<dbReference type="Pfam" id="PF22705">
    <property type="entry name" value="C2-set_3"/>
    <property type="match status" value="1"/>
</dbReference>
<dbReference type="PROSITE" id="PS50835">
    <property type="entry name" value="IG_LIKE"/>
    <property type="match status" value="1"/>
</dbReference>
<name>A0A8T3CIJ0_9TELE</name>
<dbReference type="Gene3D" id="2.60.40.10">
    <property type="entry name" value="Immunoglobulins"/>
    <property type="match status" value="2"/>
</dbReference>
<reference evidence="15" key="1">
    <citation type="submission" date="2021-01" db="EMBL/GenBank/DDBJ databases">
        <authorList>
            <person name="Zahm M."/>
            <person name="Roques C."/>
            <person name="Cabau C."/>
            <person name="Klopp C."/>
            <person name="Donnadieu C."/>
            <person name="Jouanno E."/>
            <person name="Lampietro C."/>
            <person name="Louis A."/>
            <person name="Herpin A."/>
            <person name="Echchiki A."/>
            <person name="Berthelot C."/>
            <person name="Parey E."/>
            <person name="Roest-Crollius H."/>
            <person name="Braasch I."/>
            <person name="Postlethwait J."/>
            <person name="Bobe J."/>
            <person name="Montfort J."/>
            <person name="Bouchez O."/>
            <person name="Begum T."/>
            <person name="Mejri S."/>
            <person name="Adams A."/>
            <person name="Chen W.-J."/>
            <person name="Guiguen Y."/>
        </authorList>
    </citation>
    <scope>NUCLEOTIDE SEQUENCE</scope>
    <source>
        <tissue evidence="15">Blood</tissue>
    </source>
</reference>
<dbReference type="InterPro" id="IPR036179">
    <property type="entry name" value="Ig-like_dom_sf"/>
</dbReference>
<dbReference type="GO" id="GO:0071222">
    <property type="term" value="P:cellular response to lipopolysaccharide"/>
    <property type="evidence" value="ECO:0007669"/>
    <property type="project" value="TreeGrafter"/>
</dbReference>
<evidence type="ECO:0000256" key="7">
    <source>
        <dbReference type="ARBA" id="ARBA00023157"/>
    </source>
</evidence>
<keyword evidence="4 13" id="KW-0732">Signal</keyword>
<feature type="domain" description="Ig-like" evidence="14">
    <location>
        <begin position="38"/>
        <end position="131"/>
    </location>
</feature>
<evidence type="ECO:0000256" key="12">
    <source>
        <dbReference type="SAM" id="Phobius"/>
    </source>
</evidence>
<comment type="subcellular location">
    <subcellularLocation>
        <location evidence="1">Cell membrane</location>
        <topology evidence="1">Single-pass type I membrane protein</topology>
    </subcellularLocation>
</comment>
<evidence type="ECO:0000256" key="1">
    <source>
        <dbReference type="ARBA" id="ARBA00004251"/>
    </source>
</evidence>
<dbReference type="GO" id="GO:0007166">
    <property type="term" value="P:cell surface receptor signaling pathway"/>
    <property type="evidence" value="ECO:0007669"/>
    <property type="project" value="TreeGrafter"/>
</dbReference>
<dbReference type="GO" id="GO:0042130">
    <property type="term" value="P:negative regulation of T cell proliferation"/>
    <property type="evidence" value="ECO:0007669"/>
    <property type="project" value="TreeGrafter"/>
</dbReference>
<dbReference type="PANTHER" id="PTHR25466">
    <property type="entry name" value="T-LYMPHOCYTE ACTIVATION ANTIGEN"/>
    <property type="match status" value="1"/>
</dbReference>
<keyword evidence="16" id="KW-1185">Reference proteome</keyword>
<dbReference type="GO" id="GO:0031295">
    <property type="term" value="P:T cell costimulation"/>
    <property type="evidence" value="ECO:0007669"/>
    <property type="project" value="TreeGrafter"/>
</dbReference>
<evidence type="ECO:0000256" key="6">
    <source>
        <dbReference type="ARBA" id="ARBA00023136"/>
    </source>
</evidence>
<feature type="compositionally biased region" description="Polar residues" evidence="11">
    <location>
        <begin position="282"/>
        <end position="297"/>
    </location>
</feature>
<evidence type="ECO:0000256" key="3">
    <source>
        <dbReference type="ARBA" id="ARBA00022692"/>
    </source>
</evidence>
<dbReference type="SMART" id="SM00409">
    <property type="entry name" value="IG"/>
    <property type="match status" value="1"/>
</dbReference>
<dbReference type="InterPro" id="IPR013106">
    <property type="entry name" value="Ig_V-set"/>
</dbReference>
<accession>A0A8T3CIJ0</accession>
<feature type="signal peptide" evidence="13">
    <location>
        <begin position="1"/>
        <end position="17"/>
    </location>
</feature>
<keyword evidence="6 12" id="KW-0472">Membrane</keyword>
<feature type="transmembrane region" description="Helical" evidence="12">
    <location>
        <begin position="234"/>
        <end position="256"/>
    </location>
</feature>
<dbReference type="InterPro" id="IPR003599">
    <property type="entry name" value="Ig_sub"/>
</dbReference>
<evidence type="ECO:0000256" key="10">
    <source>
        <dbReference type="ARBA" id="ARBA00023319"/>
    </source>
</evidence>
<keyword evidence="7" id="KW-1015">Disulfide bond</keyword>
<dbReference type="InterPro" id="IPR053896">
    <property type="entry name" value="BTN3A2-like_Ig-C"/>
</dbReference>
<dbReference type="AlphaFoldDB" id="A0A8T3CIJ0"/>
<dbReference type="Pfam" id="PF07686">
    <property type="entry name" value="V-set"/>
    <property type="match status" value="1"/>
</dbReference>
<dbReference type="InterPro" id="IPR013783">
    <property type="entry name" value="Ig-like_fold"/>
</dbReference>
<comment type="caution">
    <text evidence="15">The sequence shown here is derived from an EMBL/GenBank/DDBJ whole genome shotgun (WGS) entry which is preliminary data.</text>
</comment>
<keyword evidence="10" id="KW-0393">Immunoglobulin domain</keyword>
<keyword evidence="2" id="KW-1003">Cell membrane</keyword>
<feature type="region of interest" description="Disordered" evidence="11">
    <location>
        <begin position="266"/>
        <end position="306"/>
    </location>
</feature>
<dbReference type="GO" id="GO:0006955">
    <property type="term" value="P:immune response"/>
    <property type="evidence" value="ECO:0007669"/>
    <property type="project" value="TreeGrafter"/>
</dbReference>